<evidence type="ECO:0008006" key="5">
    <source>
        <dbReference type="Google" id="ProtNLM"/>
    </source>
</evidence>
<dbReference type="EMBL" id="BMSX01000003">
    <property type="protein sequence ID" value="GGR00501.1"/>
    <property type="molecule type" value="Genomic_DNA"/>
</dbReference>
<feature type="region of interest" description="Disordered" evidence="1">
    <location>
        <begin position="503"/>
        <end position="525"/>
    </location>
</feature>
<feature type="transmembrane region" description="Helical" evidence="2">
    <location>
        <begin position="265"/>
        <end position="287"/>
    </location>
</feature>
<evidence type="ECO:0000256" key="2">
    <source>
        <dbReference type="SAM" id="Phobius"/>
    </source>
</evidence>
<reference evidence="3" key="2">
    <citation type="submission" date="2020-09" db="EMBL/GenBank/DDBJ databases">
        <authorList>
            <person name="Sun Q."/>
            <person name="Ohkuma M."/>
        </authorList>
    </citation>
    <scope>NUCLEOTIDE SEQUENCE</scope>
    <source>
        <strain evidence="3">JCM 4346</strain>
    </source>
</reference>
<keyword evidence="4" id="KW-1185">Reference proteome</keyword>
<evidence type="ECO:0000313" key="3">
    <source>
        <dbReference type="EMBL" id="GGR00501.1"/>
    </source>
</evidence>
<keyword evidence="2" id="KW-0472">Membrane</keyword>
<comment type="caution">
    <text evidence="3">The sequence shown here is derived from an EMBL/GenBank/DDBJ whole genome shotgun (WGS) entry which is preliminary data.</text>
</comment>
<evidence type="ECO:0000313" key="4">
    <source>
        <dbReference type="Proteomes" id="UP000658320"/>
    </source>
</evidence>
<feature type="transmembrane region" description="Helical" evidence="2">
    <location>
        <begin position="88"/>
        <end position="107"/>
    </location>
</feature>
<evidence type="ECO:0000256" key="1">
    <source>
        <dbReference type="SAM" id="MobiDB-lite"/>
    </source>
</evidence>
<organism evidence="3 4">
    <name type="scientific">Streptomyces aurantiogriseus</name>
    <dbReference type="NCBI Taxonomy" id="66870"/>
    <lineage>
        <taxon>Bacteria</taxon>
        <taxon>Bacillati</taxon>
        <taxon>Actinomycetota</taxon>
        <taxon>Actinomycetes</taxon>
        <taxon>Kitasatosporales</taxon>
        <taxon>Streptomycetaceae</taxon>
        <taxon>Streptomyces</taxon>
    </lineage>
</organism>
<feature type="transmembrane region" description="Helical" evidence="2">
    <location>
        <begin position="328"/>
        <end position="347"/>
    </location>
</feature>
<feature type="transmembrane region" description="Helical" evidence="2">
    <location>
        <begin position="135"/>
        <end position="156"/>
    </location>
</feature>
<feature type="transmembrane region" description="Helical" evidence="2">
    <location>
        <begin position="223"/>
        <end position="245"/>
    </location>
</feature>
<feature type="transmembrane region" description="Helical" evidence="2">
    <location>
        <begin position="63"/>
        <end position="81"/>
    </location>
</feature>
<reference evidence="3" key="1">
    <citation type="journal article" date="2014" name="Int. J. Syst. Evol. Microbiol.">
        <title>Complete genome sequence of Corynebacterium casei LMG S-19264T (=DSM 44701T), isolated from a smear-ripened cheese.</title>
        <authorList>
            <consortium name="US DOE Joint Genome Institute (JGI-PGF)"/>
            <person name="Walter F."/>
            <person name="Albersmeier A."/>
            <person name="Kalinowski J."/>
            <person name="Ruckert C."/>
        </authorList>
    </citation>
    <scope>NUCLEOTIDE SEQUENCE</scope>
    <source>
        <strain evidence="3">JCM 4346</strain>
    </source>
</reference>
<proteinExistence type="predicted"/>
<name>A0A918BZS8_9ACTN</name>
<keyword evidence="2" id="KW-0812">Transmembrane</keyword>
<dbReference type="Pfam" id="PF19877">
    <property type="entry name" value="DUF6350"/>
    <property type="match status" value="1"/>
</dbReference>
<accession>A0A918BZS8</accession>
<dbReference type="Proteomes" id="UP000658320">
    <property type="component" value="Unassembled WGS sequence"/>
</dbReference>
<protein>
    <recommendedName>
        <fullName evidence="5">Integral membrane protein</fullName>
    </recommendedName>
</protein>
<feature type="transmembrane region" description="Helical" evidence="2">
    <location>
        <begin position="28"/>
        <end position="51"/>
    </location>
</feature>
<keyword evidence="2" id="KW-1133">Transmembrane helix</keyword>
<sequence>MIRMTARRPSLSPLLTRMRDRSPGLGGGLLDGVLAAGLGLGSFAALVMMLWVSSPYPDSGPGGALHVAAALWLLAHGADLVRADTLSGVPAPVGVTPLLLLALPVWLVHRAGRDAVYGGCGGGEEDAPLVAARTAWVGVVVGYLAVGVGAAVYAAGGVLRPSWVWTVVCLPVVAVGAAGAGVWTAYGRPRGPVDRVLLVLPRWVRRLAAGVEGRERMGVVVRAALAGVAALVGGGAMLVALSSVWHFGATRAAFLQLTEGWSGRFAVLLLCVALVPNAAMWAAAYAVGPGFVLGAGHAVGPWASDPAPLLPPFPLLAAVPEAGAAGPWNWAAGVVPVIAGVTMGVFVGQAGVRWSLGAAVGVVVSAGVMCGALAGVLGGMAGGPLGVAALGRFGPVGWQVAVAVAGWMVVLGVPVVWGVRGWLGRERRVDAGSASPSAVVSGAAVALASASAPSAAGAFEVGGGDVDFDFGGEPYDFERVEAAAGVEAGWYGEDAREVRWAALREAGEGSEEREGGGEGGGPESP</sequence>
<dbReference type="InterPro" id="IPR045931">
    <property type="entry name" value="DUF6350"/>
</dbReference>
<dbReference type="AlphaFoldDB" id="A0A918BZS8"/>
<feature type="transmembrane region" description="Helical" evidence="2">
    <location>
        <begin position="163"/>
        <end position="186"/>
    </location>
</feature>
<gene>
    <name evidence="3" type="ORF">GCM10010251_14910</name>
</gene>
<feature type="transmembrane region" description="Helical" evidence="2">
    <location>
        <begin position="396"/>
        <end position="419"/>
    </location>
</feature>
<feature type="compositionally biased region" description="Basic and acidic residues" evidence="1">
    <location>
        <begin position="505"/>
        <end position="516"/>
    </location>
</feature>
<feature type="transmembrane region" description="Helical" evidence="2">
    <location>
        <begin position="354"/>
        <end position="376"/>
    </location>
</feature>